<keyword evidence="2" id="KW-1185">Reference proteome</keyword>
<gene>
    <name evidence="1" type="ORF">IW261DRAFT_1488804</name>
</gene>
<evidence type="ECO:0000313" key="2">
    <source>
        <dbReference type="Proteomes" id="UP001175227"/>
    </source>
</evidence>
<accession>A0AA39P3Z3</accession>
<dbReference type="AlphaFoldDB" id="A0AA39P3Z3"/>
<protein>
    <submittedName>
        <fullName evidence="1">Uncharacterized protein</fullName>
    </submittedName>
</protein>
<proteinExistence type="predicted"/>
<name>A0AA39P3Z3_9AGAR</name>
<organism evidence="1 2">
    <name type="scientific">Armillaria novae-zelandiae</name>
    <dbReference type="NCBI Taxonomy" id="153914"/>
    <lineage>
        <taxon>Eukaryota</taxon>
        <taxon>Fungi</taxon>
        <taxon>Dikarya</taxon>
        <taxon>Basidiomycota</taxon>
        <taxon>Agaricomycotina</taxon>
        <taxon>Agaricomycetes</taxon>
        <taxon>Agaricomycetidae</taxon>
        <taxon>Agaricales</taxon>
        <taxon>Marasmiineae</taxon>
        <taxon>Physalacriaceae</taxon>
        <taxon>Armillaria</taxon>
    </lineage>
</organism>
<evidence type="ECO:0000313" key="1">
    <source>
        <dbReference type="EMBL" id="KAK0477121.1"/>
    </source>
</evidence>
<dbReference type="Proteomes" id="UP001175227">
    <property type="component" value="Unassembled WGS sequence"/>
</dbReference>
<sequence length="275" mass="31283">MAALLNLEAEDAVHIKLYLTNISNGLVFEAVAVQIDLFSRLSHEAGHDHKLPEKVGLELAKQFKRERNELRKFRSSLRSVNEVGYHTLKTFKEQVLVIIFSSQRSIHLFLIQKLAPLDKPIKLMWYWPSSSSYEVVRTQMKKFCDTVDDTLSQLHRTVKDSSVLLRSIDNDLERLSAYLSHESRNLPGLKSIFRPYLSVLGLSLDHNIAKLETFAVQVGLTTNDLDALGNVLDKMAHSSSQLRNFFATALNTTVEDDLNLPAVLDKFKEYQSLLV</sequence>
<reference evidence="1" key="1">
    <citation type="submission" date="2023-06" db="EMBL/GenBank/DDBJ databases">
        <authorList>
            <consortium name="Lawrence Berkeley National Laboratory"/>
            <person name="Ahrendt S."/>
            <person name="Sahu N."/>
            <person name="Indic B."/>
            <person name="Wong-Bajracharya J."/>
            <person name="Merenyi Z."/>
            <person name="Ke H.-M."/>
            <person name="Monk M."/>
            <person name="Kocsube S."/>
            <person name="Drula E."/>
            <person name="Lipzen A."/>
            <person name="Balint B."/>
            <person name="Henrissat B."/>
            <person name="Andreopoulos B."/>
            <person name="Martin F.M."/>
            <person name="Harder C.B."/>
            <person name="Rigling D."/>
            <person name="Ford K.L."/>
            <person name="Foster G.D."/>
            <person name="Pangilinan J."/>
            <person name="Papanicolaou A."/>
            <person name="Barry K."/>
            <person name="LaButti K."/>
            <person name="Viragh M."/>
            <person name="Koriabine M."/>
            <person name="Yan M."/>
            <person name="Riley R."/>
            <person name="Champramary S."/>
            <person name="Plett K.L."/>
            <person name="Tsai I.J."/>
            <person name="Slot J."/>
            <person name="Sipos G."/>
            <person name="Plett J."/>
            <person name="Nagy L.G."/>
            <person name="Grigoriev I.V."/>
        </authorList>
    </citation>
    <scope>NUCLEOTIDE SEQUENCE</scope>
    <source>
        <strain evidence="1">ICMP 16352</strain>
    </source>
</reference>
<comment type="caution">
    <text evidence="1">The sequence shown here is derived from an EMBL/GenBank/DDBJ whole genome shotgun (WGS) entry which is preliminary data.</text>
</comment>
<dbReference type="EMBL" id="JAUEPR010000018">
    <property type="protein sequence ID" value="KAK0477121.1"/>
    <property type="molecule type" value="Genomic_DNA"/>
</dbReference>